<dbReference type="GO" id="GO:0006633">
    <property type="term" value="P:fatty acid biosynthetic process"/>
    <property type="evidence" value="ECO:0007669"/>
    <property type="project" value="InterPro"/>
</dbReference>
<feature type="region of interest" description="Disordered" evidence="10">
    <location>
        <begin position="430"/>
        <end position="458"/>
    </location>
</feature>
<dbReference type="InterPro" id="IPR009081">
    <property type="entry name" value="PP-bd_ACP"/>
</dbReference>
<dbReference type="InterPro" id="IPR014043">
    <property type="entry name" value="Acyl_transferase_dom"/>
</dbReference>
<evidence type="ECO:0000256" key="4">
    <source>
        <dbReference type="ARBA" id="ARBA00022679"/>
    </source>
</evidence>
<dbReference type="SUPFAM" id="SSF51735">
    <property type="entry name" value="NAD(P)-binding Rossmann-fold domains"/>
    <property type="match status" value="2"/>
</dbReference>
<dbReference type="InterPro" id="IPR042104">
    <property type="entry name" value="PKS_dehydratase_sf"/>
</dbReference>
<name>A0A0U2RVD5_9HYPO</name>
<dbReference type="GO" id="GO:0004315">
    <property type="term" value="F:3-oxoacyl-[acyl-carrier-protein] synthase activity"/>
    <property type="evidence" value="ECO:0007669"/>
    <property type="project" value="InterPro"/>
</dbReference>
<dbReference type="SUPFAM" id="SSF53335">
    <property type="entry name" value="S-adenosyl-L-methionine-dependent methyltransferases"/>
    <property type="match status" value="1"/>
</dbReference>
<dbReference type="SUPFAM" id="SSF53901">
    <property type="entry name" value="Thiolase-like"/>
    <property type="match status" value="1"/>
</dbReference>
<dbReference type="SUPFAM" id="SSF50129">
    <property type="entry name" value="GroES-like"/>
    <property type="match status" value="1"/>
</dbReference>
<dbReference type="SMART" id="SM00822">
    <property type="entry name" value="PKS_KR"/>
    <property type="match status" value="1"/>
</dbReference>
<dbReference type="Gene3D" id="1.10.1200.10">
    <property type="entry name" value="ACP-like"/>
    <property type="match status" value="1"/>
</dbReference>
<dbReference type="Pfam" id="PF21089">
    <property type="entry name" value="PKS_DH_N"/>
    <property type="match status" value="1"/>
</dbReference>
<dbReference type="InterPro" id="IPR036736">
    <property type="entry name" value="ACP-like_sf"/>
</dbReference>
<evidence type="ECO:0000256" key="8">
    <source>
        <dbReference type="ARBA" id="ARBA00023315"/>
    </source>
</evidence>
<feature type="region of interest" description="Disordered" evidence="10">
    <location>
        <begin position="2427"/>
        <end position="2454"/>
    </location>
</feature>
<reference evidence="14" key="1">
    <citation type="submission" date="2015-11" db="EMBL/GenBank/DDBJ databases">
        <title>Insights into natural products biosynthesis from analysis of 490 polyketide synthases from Fusarium.</title>
        <authorList>
            <person name="Brown D.W."/>
            <person name="Proctor R.H."/>
        </authorList>
    </citation>
    <scope>NUCLEOTIDE SEQUENCE</scope>
    <source>
        <strain evidence="14">ATTC 74349</strain>
    </source>
</reference>
<feature type="compositionally biased region" description="Basic and acidic residues" evidence="10">
    <location>
        <begin position="2432"/>
        <end position="2444"/>
    </location>
</feature>
<dbReference type="InterPro" id="IPR049551">
    <property type="entry name" value="PKS_DH_C"/>
</dbReference>
<dbReference type="Pfam" id="PF00550">
    <property type="entry name" value="PP-binding"/>
    <property type="match status" value="1"/>
</dbReference>
<dbReference type="PROSITE" id="PS00606">
    <property type="entry name" value="KS3_1"/>
    <property type="match status" value="1"/>
</dbReference>
<dbReference type="InterPro" id="IPR011032">
    <property type="entry name" value="GroES-like_sf"/>
</dbReference>
<feature type="region of interest" description="N-terminal hotdog fold" evidence="9">
    <location>
        <begin position="940"/>
        <end position="1074"/>
    </location>
</feature>
<keyword evidence="5" id="KW-0521">NADP</keyword>
<feature type="domain" description="PKS/mFAS DH" evidence="13">
    <location>
        <begin position="940"/>
        <end position="1246"/>
    </location>
</feature>
<dbReference type="InterPro" id="IPR014030">
    <property type="entry name" value="Ketoacyl_synth_N"/>
</dbReference>
<dbReference type="GO" id="GO:0016491">
    <property type="term" value="F:oxidoreductase activity"/>
    <property type="evidence" value="ECO:0007669"/>
    <property type="project" value="UniProtKB-KW"/>
</dbReference>
<evidence type="ECO:0000256" key="10">
    <source>
        <dbReference type="SAM" id="MobiDB-lite"/>
    </source>
</evidence>
<dbReference type="InterPro" id="IPR057326">
    <property type="entry name" value="KR_dom"/>
</dbReference>
<sequence>MAPAEDIAIVGYSFKLPQDVDDDCSLWDVLSKRRNLMTDCPKSRIDSESFFHGHRGHFINEDLGLFDAPFFSVTANEAAAMDPMQRWTLETTYHAFEKAGIPVESLRGSQTAVFSASMVEDYAKMIAMDPDNAERTAVTGSSVACVIPNRISWYFDLRGPSIHVNTACSSSLSAVDMACKTIHSGDATCAVVTGSNLLLDPAMFQALSAQKFLSPDGLCQSFDHKANGYGRGEGIIAIVLKPVSLAVQNGDIIRAVIRSTGSNQDGHTPGLTQPSSQAQEDLIRHVYAQAGLSLDQTRYVEAHDNPGTGTAVGDPIETKAIGRSFCQSRSAEEPLYIGSIKANIGHLEGASGLAVILERAIIPPNALLEKINPAIDVEHYNITVPTKEVAWPSSGLRRASVNSFGFGGSNTHVIIEDSFHYLRERDLPGRHCTTGGGDLESPSETTADLTNGTSMKKPVPSETKLLVWTAASEKAVKRVLEGYDAFYKQHVAGRPWKLDHLAYTLTSRRSKMLWRSFAVVSEGLEDDQTQHLATEKPIRSSADVGLAFIFTGQGAQYIDMGKGLTQYPIFHNTLKQIDDIYRKLGCGWSIFDELGRSENINKPEYSQPLSTAIQISLVELLHSFEIRPRAVIGHSSGEIAAAYAVGGLDLESACKVSYFRGQLAGHLREASASYPGAMISINIAEDHVPDYLKGALGREYVALMSVACVNSPLNCTLSGPEDVIDKIKQQADKDGIFAQKLKTGVAYHSPSVMSIASEYLSLISSLKAAGSQDPKVLAHVPMVSSVTGKPVCLEELSKGEYWVDNMVCPVRFADAVQHVVQDASRSGLGGISDLVEIGPHPALRRPTLDTIKQTENQSKDIRYTSSLHRSRPAVETVLSLVGRLFGLGHSVSVSAANQQSSDDKISFLTDCPKYPFDHSRRYWGESRISRGFRLRGTVQGETLGVRVSDWNPFEPRWRNFLSVETDSWIGDYKVGDKVLYSAAGMLVMAIEAVQQMVPGDRDVAGYHLKTAEFLGLISVQDAWEDRVETEVHLRPVDRKQAVEASLFEVAIYSYAEGDWTQRLRASIQVDYKDSPDAKQRQLNHDNVREQFTLAESASQPIDSHVFYGNAAENGLHYGDSFRLGQDIHWDGNDTAVMRVDVTKPRYRTSSLVHPAVLDQAFHVLRVSAGQQPACNVPIRLSDAWFAASGWQIGSIRWMARSCCDRLDRPHGDYGEEGSVHALADDGSVLCTIQKVTTKGQSKSTEKAERKLLHRIEWKPTLGLMDPERLRQLCGADTFSRDETAILANHAQLCSTLDLVAARTLRHLDRTKVPDSLRRHVEWIEHHVSKMSSETIQASEGITDTQVEAQLSHIEEVLPAWKVYTACARRLPEILAGEVDPLQVVFGSNLADIFYADLFQYLCADGRLGTILDLAAHENPALRILEVGAGTGGMTTHVLTALHEREKRTGGLSFAEYTYTDISPAFFERAMGRWPDLQSQGCLSFKTLDLDRDVEEQGYEPGSYDIVVAACVLHATPDLEATIRNVRKALRPGGQLILLEVINSDDIATNFMAGLLPGWWVAREEWRPHSAAVPESLWDKCLRANGFSGNDVVIRDFKNDPCHIMSVIVSTAVEVKGEVTNVVPPQGRLILIVEDQDLKQQELAKSVLAHINTNSWSDSVICGFSMDQLSGVFKESARNDTIICLYEVCNKPLLSVLAEESFACLQLLVNETPRLLWATAPDIDSPHSCQYSVAQGFLRSIRAEQTDSHMVTLTIEDNTDLSAAPELISNVFRQAYGPSASKEVEYLVRDGMVLTGRVVEDVTYNTALGSLLSPQLQSKRWADAEALQVSPQNNNFSESLQFVPDARHDTELGPHEVEIEAKAWGLNQQDIQASTTRRQSMFRCDCVGAVTRVGPDCDSSIQPGDRVFMMVDGGMRKYPRAKDPATVKLPDALSFESAALTLGPLIATVHGLVNVARIRPGESILVHSADSVVGQMAVQVAQAQGARIFATASSSRESSALATTLGISTDSLFDSRDPRWASKLFDVTAGAGVDVVFNSDSNKDTLRASCECIGSGGHLIEVASAEVENSNTEFMAEIPRNVTFSSIDLLGLKPSAMANVMRKAVELLADGKVQPSSKAATFSVSDVENAFKHLQESDKGCRAVIYAKDDDVAQTFTKECRSWKFDSDSSYLVAGGFGGLGRAIIRWMVERGAKQLIIPSRSGPSSSPATQLVDELMKKGVNLMTTSCDISSEPSLAILLEQCAKTMPPIKGCINAAMVLQDATFQTMTFTQWDLAVRTKVQTSWNLHRLLPRDLDFFVLLSSLAGVIGQMASANYAAGCSFQDALARHRAAQGQRGLSIDIGWMRNVGIVSETAAYQRQRQKANDMQQIDEGELLALLSLCCDPSAPLTTEGQLLFGLKTPADILSQGQTPPALLDRPLFRAFSHLPGSASKADKDSSSRDADHQAAALFRQSSDPTERTSIVLRALAAKLARAMSMSPEDIEPHKPLSNYGVDSLMAVELKSWIGRDFGAPVAIGDIMGGVPIASIADVVVAKSALENK</sequence>
<dbReference type="SUPFAM" id="SSF55048">
    <property type="entry name" value="Probable ACP-binding domain of malonyl-CoA ACP transacylase"/>
    <property type="match status" value="1"/>
</dbReference>
<dbReference type="InterPro" id="IPR050091">
    <property type="entry name" value="PKS_NRPS_Biosynth_Enz"/>
</dbReference>
<dbReference type="PANTHER" id="PTHR43775:SF29">
    <property type="entry name" value="ASPERFURANONE POLYKETIDE SYNTHASE AFOG-RELATED"/>
    <property type="match status" value="1"/>
</dbReference>
<evidence type="ECO:0000256" key="3">
    <source>
        <dbReference type="ARBA" id="ARBA00022553"/>
    </source>
</evidence>
<dbReference type="Pfam" id="PF00698">
    <property type="entry name" value="Acyl_transf_1"/>
    <property type="match status" value="1"/>
</dbReference>
<dbReference type="SMART" id="SM00827">
    <property type="entry name" value="PKS_AT"/>
    <property type="match status" value="1"/>
</dbReference>
<dbReference type="InterPro" id="IPR020843">
    <property type="entry name" value="ER"/>
</dbReference>
<gene>
    <name evidence="14" type="ORF">Feu_1096</name>
</gene>
<dbReference type="GO" id="GO:0004312">
    <property type="term" value="F:fatty acid synthase activity"/>
    <property type="evidence" value="ECO:0007669"/>
    <property type="project" value="TreeGrafter"/>
</dbReference>
<dbReference type="Pfam" id="PF00107">
    <property type="entry name" value="ADH_zinc_N"/>
    <property type="match status" value="1"/>
</dbReference>
<dbReference type="EMBL" id="KU179970">
    <property type="protein sequence ID" value="ALQ32835.1"/>
    <property type="molecule type" value="mRNA"/>
</dbReference>
<dbReference type="SMART" id="SM00823">
    <property type="entry name" value="PKS_PP"/>
    <property type="match status" value="1"/>
</dbReference>
<evidence type="ECO:0000256" key="5">
    <source>
        <dbReference type="ARBA" id="ARBA00022857"/>
    </source>
</evidence>
<protein>
    <submittedName>
        <fullName evidence="14">Putative polyketide synthase</fullName>
    </submittedName>
</protein>
<dbReference type="InterPro" id="IPR036291">
    <property type="entry name" value="NAD(P)-bd_dom_sf"/>
</dbReference>
<evidence type="ECO:0000256" key="1">
    <source>
        <dbReference type="ARBA" id="ARBA00005179"/>
    </source>
</evidence>
<dbReference type="Gene3D" id="3.90.180.10">
    <property type="entry name" value="Medium-chain alcohol dehydrogenases, catalytic domain"/>
    <property type="match status" value="1"/>
</dbReference>
<feature type="domain" description="Ketosynthase family 3 (KS3)" evidence="12">
    <location>
        <begin position="4"/>
        <end position="417"/>
    </location>
</feature>
<proteinExistence type="evidence at transcript level"/>
<evidence type="ECO:0000259" key="11">
    <source>
        <dbReference type="PROSITE" id="PS50075"/>
    </source>
</evidence>
<dbReference type="InterPro" id="IPR020807">
    <property type="entry name" value="PKS_DH"/>
</dbReference>
<accession>A0A0U2RVD5</accession>
<keyword evidence="7" id="KW-0511">Multifunctional enzyme</keyword>
<dbReference type="PROSITE" id="PS52004">
    <property type="entry name" value="KS3_2"/>
    <property type="match status" value="1"/>
</dbReference>
<dbReference type="InterPro" id="IPR013217">
    <property type="entry name" value="Methyltransf_12"/>
</dbReference>
<dbReference type="InterPro" id="IPR049552">
    <property type="entry name" value="PKS_DH_N"/>
</dbReference>
<feature type="compositionally biased region" description="Polar residues" evidence="10">
    <location>
        <begin position="442"/>
        <end position="454"/>
    </location>
</feature>
<dbReference type="PROSITE" id="PS52019">
    <property type="entry name" value="PKS_MFAS_DH"/>
    <property type="match status" value="1"/>
</dbReference>
<dbReference type="PROSITE" id="PS50075">
    <property type="entry name" value="CARRIER"/>
    <property type="match status" value="1"/>
</dbReference>
<keyword evidence="4" id="KW-0808">Transferase</keyword>
<organism evidence="14">
    <name type="scientific">Fusarium euwallaceae</name>
    <dbReference type="NCBI Taxonomy" id="1147111"/>
    <lineage>
        <taxon>Eukaryota</taxon>
        <taxon>Fungi</taxon>
        <taxon>Dikarya</taxon>
        <taxon>Ascomycota</taxon>
        <taxon>Pezizomycotina</taxon>
        <taxon>Sordariomycetes</taxon>
        <taxon>Hypocreomycetidae</taxon>
        <taxon>Hypocreales</taxon>
        <taxon>Nectriaceae</taxon>
        <taxon>Fusarium</taxon>
        <taxon>Fusarium solani species complex</taxon>
    </lineage>
</organism>
<dbReference type="SMART" id="SM00825">
    <property type="entry name" value="PKS_KS"/>
    <property type="match status" value="1"/>
</dbReference>
<dbReference type="SMART" id="SM00826">
    <property type="entry name" value="PKS_DH"/>
    <property type="match status" value="1"/>
</dbReference>
<feature type="region of interest" description="C-terminal hotdog fold" evidence="9">
    <location>
        <begin position="1098"/>
        <end position="1246"/>
    </location>
</feature>
<comment type="caution">
    <text evidence="9">Lacks conserved residue(s) required for the propagation of feature annotation.</text>
</comment>
<evidence type="ECO:0000259" key="13">
    <source>
        <dbReference type="PROSITE" id="PS52019"/>
    </source>
</evidence>
<evidence type="ECO:0000256" key="9">
    <source>
        <dbReference type="PROSITE-ProRule" id="PRU01363"/>
    </source>
</evidence>
<dbReference type="Pfam" id="PF08242">
    <property type="entry name" value="Methyltransf_12"/>
    <property type="match status" value="1"/>
</dbReference>
<dbReference type="GO" id="GO:0031177">
    <property type="term" value="F:phosphopantetheine binding"/>
    <property type="evidence" value="ECO:0007669"/>
    <property type="project" value="InterPro"/>
</dbReference>
<dbReference type="Pfam" id="PF16197">
    <property type="entry name" value="KAsynt_C_assoc"/>
    <property type="match status" value="1"/>
</dbReference>
<keyword evidence="2" id="KW-0596">Phosphopantetheine</keyword>
<dbReference type="Gene3D" id="3.40.47.10">
    <property type="match status" value="1"/>
</dbReference>
<keyword evidence="8" id="KW-0012">Acyltransferase</keyword>
<keyword evidence="3" id="KW-0597">Phosphoprotein</keyword>
<evidence type="ECO:0000313" key="14">
    <source>
        <dbReference type="EMBL" id="ALQ32835.1"/>
    </source>
</evidence>
<dbReference type="Pfam" id="PF14765">
    <property type="entry name" value="PS-DH"/>
    <property type="match status" value="1"/>
</dbReference>
<dbReference type="InterPro" id="IPR049900">
    <property type="entry name" value="PKS_mFAS_DH"/>
</dbReference>
<dbReference type="Gene3D" id="3.10.129.110">
    <property type="entry name" value="Polyketide synthase dehydratase"/>
    <property type="match status" value="1"/>
</dbReference>
<dbReference type="InterPro" id="IPR014031">
    <property type="entry name" value="Ketoacyl_synth_C"/>
</dbReference>
<dbReference type="InterPro" id="IPR013968">
    <property type="entry name" value="PKS_KR"/>
</dbReference>
<dbReference type="Gene3D" id="3.40.366.10">
    <property type="entry name" value="Malonyl-Coenzyme A Acyl Carrier Protein, domain 2"/>
    <property type="match status" value="1"/>
</dbReference>
<dbReference type="InterPro" id="IPR020806">
    <property type="entry name" value="PKS_PP-bd"/>
</dbReference>
<dbReference type="InterPro" id="IPR029063">
    <property type="entry name" value="SAM-dependent_MTases_sf"/>
</dbReference>
<dbReference type="InterPro" id="IPR016035">
    <property type="entry name" value="Acyl_Trfase/lysoPLipase"/>
</dbReference>
<dbReference type="Gene3D" id="3.40.50.720">
    <property type="entry name" value="NAD(P)-binding Rossmann-like Domain"/>
    <property type="match status" value="2"/>
</dbReference>
<evidence type="ECO:0000256" key="6">
    <source>
        <dbReference type="ARBA" id="ARBA00023002"/>
    </source>
</evidence>
<evidence type="ECO:0000259" key="12">
    <source>
        <dbReference type="PROSITE" id="PS52004"/>
    </source>
</evidence>
<feature type="domain" description="Carrier" evidence="11">
    <location>
        <begin position="2458"/>
        <end position="2535"/>
    </location>
</feature>
<dbReference type="InterPro" id="IPR016039">
    <property type="entry name" value="Thiolase-like"/>
</dbReference>
<dbReference type="InterPro" id="IPR020841">
    <property type="entry name" value="PKS_Beta-ketoAc_synthase_dom"/>
</dbReference>
<dbReference type="CDD" id="cd02440">
    <property type="entry name" value="AdoMet_MTases"/>
    <property type="match status" value="1"/>
</dbReference>
<dbReference type="SUPFAM" id="SSF52151">
    <property type="entry name" value="FabD/lysophospholipase-like"/>
    <property type="match status" value="1"/>
</dbReference>
<dbReference type="SMART" id="SM00829">
    <property type="entry name" value="PKS_ER"/>
    <property type="match status" value="1"/>
</dbReference>
<dbReference type="Pfam" id="PF00109">
    <property type="entry name" value="ketoacyl-synt"/>
    <property type="match status" value="1"/>
</dbReference>
<evidence type="ECO:0000256" key="2">
    <source>
        <dbReference type="ARBA" id="ARBA00022450"/>
    </source>
</evidence>
<comment type="pathway">
    <text evidence="1">Secondary metabolite biosynthesis.</text>
</comment>
<dbReference type="InterPro" id="IPR016036">
    <property type="entry name" value="Malonyl_transacylase_ACP-bd"/>
</dbReference>
<dbReference type="InterPro" id="IPR013149">
    <property type="entry name" value="ADH-like_C"/>
</dbReference>
<dbReference type="Pfam" id="PF08659">
    <property type="entry name" value="KR"/>
    <property type="match status" value="1"/>
</dbReference>
<dbReference type="CDD" id="cd05195">
    <property type="entry name" value="enoyl_red"/>
    <property type="match status" value="1"/>
</dbReference>
<dbReference type="InterPro" id="IPR001227">
    <property type="entry name" value="Ac_transferase_dom_sf"/>
</dbReference>
<dbReference type="SUPFAM" id="SSF47336">
    <property type="entry name" value="ACP-like"/>
    <property type="match status" value="1"/>
</dbReference>
<dbReference type="InterPro" id="IPR018201">
    <property type="entry name" value="Ketoacyl_synth_AS"/>
</dbReference>
<evidence type="ECO:0000256" key="7">
    <source>
        <dbReference type="ARBA" id="ARBA00023268"/>
    </source>
</evidence>
<dbReference type="PANTHER" id="PTHR43775">
    <property type="entry name" value="FATTY ACID SYNTHASE"/>
    <property type="match status" value="1"/>
</dbReference>
<dbReference type="GO" id="GO:0044550">
    <property type="term" value="P:secondary metabolite biosynthetic process"/>
    <property type="evidence" value="ECO:0007669"/>
    <property type="project" value="UniProtKB-ARBA"/>
</dbReference>
<dbReference type="Gene3D" id="3.40.50.150">
    <property type="entry name" value="Vaccinia Virus protein VP39"/>
    <property type="match status" value="1"/>
</dbReference>
<dbReference type="InterPro" id="IPR032821">
    <property type="entry name" value="PKS_assoc"/>
</dbReference>
<dbReference type="Pfam" id="PF02801">
    <property type="entry name" value="Ketoacyl-synt_C"/>
    <property type="match status" value="1"/>
</dbReference>
<dbReference type="CDD" id="cd00833">
    <property type="entry name" value="PKS"/>
    <property type="match status" value="1"/>
</dbReference>
<keyword evidence="6" id="KW-0560">Oxidoreductase</keyword>